<keyword evidence="3" id="KW-1185">Reference proteome</keyword>
<dbReference type="AlphaFoldDB" id="A0A840PAT0"/>
<proteinExistence type="predicted"/>
<dbReference type="PANTHER" id="PTHR43441:SF10">
    <property type="entry name" value="ACETYLTRANSFERASE"/>
    <property type="match status" value="1"/>
</dbReference>
<sequence length="369" mass="40304">MNGFDAQLTIRTRRLVLRPFGPQDAQRITGVVEAGHRFLPPGAPGHVSGVRQWLRYGVHELQRSGQGIHLAMELATEAEARIVGAISLFKTQWGIGVTEVGYGVHPVHRGRGYAPEAVTALAGRVFADYGIRRIELRANLDNAASLRVAEKAGFVREGVLRSAGQEDDGPRDLVVFGLLRDDLADPPPSGPRLGPIRLETPRLLLRPFEAADADDLLAAAQDPEIRRWMKWSRDFTPERAWDFCVRLAHQNPETGAQCAIVAKATGRLSGAVSLFAADRDNGFAYCGYWTAPWARRNGYAAEAARAMAAHAFARGLSHVGLWAARDNTASQRTAERAGFTREGLLRNASLLPSGTRTDMAVYSRLPTDP</sequence>
<dbReference type="GO" id="GO:0005737">
    <property type="term" value="C:cytoplasm"/>
    <property type="evidence" value="ECO:0007669"/>
    <property type="project" value="TreeGrafter"/>
</dbReference>
<name>A0A840PAT0_9ACTN</name>
<dbReference type="RefSeq" id="WP_185053259.1">
    <property type="nucleotide sequence ID" value="NZ_BAABIX010000011.1"/>
</dbReference>
<feature type="domain" description="N-acetyltransferase" evidence="1">
    <location>
        <begin position="203"/>
        <end position="368"/>
    </location>
</feature>
<dbReference type="EMBL" id="JACHGN010000014">
    <property type="protein sequence ID" value="MBB5136362.1"/>
    <property type="molecule type" value="Genomic_DNA"/>
</dbReference>
<gene>
    <name evidence="2" type="ORF">HNP84_006109</name>
</gene>
<dbReference type="GO" id="GO:0008999">
    <property type="term" value="F:protein-N-terminal-alanine acetyltransferase activity"/>
    <property type="evidence" value="ECO:0007669"/>
    <property type="project" value="TreeGrafter"/>
</dbReference>
<feature type="domain" description="N-acetyltransferase" evidence="1">
    <location>
        <begin position="15"/>
        <end position="181"/>
    </location>
</feature>
<dbReference type="GO" id="GO:1990189">
    <property type="term" value="F:protein N-terminal-serine acetyltransferase activity"/>
    <property type="evidence" value="ECO:0007669"/>
    <property type="project" value="TreeGrafter"/>
</dbReference>
<dbReference type="Proteomes" id="UP000578449">
    <property type="component" value="Unassembled WGS sequence"/>
</dbReference>
<dbReference type="InterPro" id="IPR000182">
    <property type="entry name" value="GNAT_dom"/>
</dbReference>
<dbReference type="InterPro" id="IPR016181">
    <property type="entry name" value="Acyl_CoA_acyltransferase"/>
</dbReference>
<dbReference type="Gene3D" id="3.40.630.30">
    <property type="match status" value="2"/>
</dbReference>
<protein>
    <submittedName>
        <fullName evidence="2">RimJ/RimL family protein N-acetyltransferase</fullName>
    </submittedName>
</protein>
<dbReference type="CDD" id="cd04301">
    <property type="entry name" value="NAT_SF"/>
    <property type="match status" value="1"/>
</dbReference>
<organism evidence="2 3">
    <name type="scientific">Thermocatellispora tengchongensis</name>
    <dbReference type="NCBI Taxonomy" id="1073253"/>
    <lineage>
        <taxon>Bacteria</taxon>
        <taxon>Bacillati</taxon>
        <taxon>Actinomycetota</taxon>
        <taxon>Actinomycetes</taxon>
        <taxon>Streptosporangiales</taxon>
        <taxon>Streptosporangiaceae</taxon>
        <taxon>Thermocatellispora</taxon>
    </lineage>
</organism>
<accession>A0A840PAT0</accession>
<evidence type="ECO:0000313" key="3">
    <source>
        <dbReference type="Proteomes" id="UP000578449"/>
    </source>
</evidence>
<dbReference type="PANTHER" id="PTHR43441">
    <property type="entry name" value="RIBOSOMAL-PROTEIN-SERINE ACETYLTRANSFERASE"/>
    <property type="match status" value="1"/>
</dbReference>
<dbReference type="PROSITE" id="PS51186">
    <property type="entry name" value="GNAT"/>
    <property type="match status" value="2"/>
</dbReference>
<dbReference type="InterPro" id="IPR051908">
    <property type="entry name" value="Ribosomal_N-acetyltransferase"/>
</dbReference>
<evidence type="ECO:0000259" key="1">
    <source>
        <dbReference type="PROSITE" id="PS51186"/>
    </source>
</evidence>
<dbReference type="SUPFAM" id="SSF55729">
    <property type="entry name" value="Acyl-CoA N-acyltransferases (Nat)"/>
    <property type="match status" value="2"/>
</dbReference>
<dbReference type="Pfam" id="PF13302">
    <property type="entry name" value="Acetyltransf_3"/>
    <property type="match status" value="2"/>
</dbReference>
<reference evidence="2 3" key="1">
    <citation type="submission" date="2020-08" db="EMBL/GenBank/DDBJ databases">
        <title>Genomic Encyclopedia of Type Strains, Phase IV (KMG-IV): sequencing the most valuable type-strain genomes for metagenomic binning, comparative biology and taxonomic classification.</title>
        <authorList>
            <person name="Goeker M."/>
        </authorList>
    </citation>
    <scope>NUCLEOTIDE SEQUENCE [LARGE SCALE GENOMIC DNA]</scope>
    <source>
        <strain evidence="2 3">DSM 45615</strain>
    </source>
</reference>
<evidence type="ECO:0000313" key="2">
    <source>
        <dbReference type="EMBL" id="MBB5136362.1"/>
    </source>
</evidence>
<keyword evidence="2" id="KW-0808">Transferase</keyword>
<comment type="caution">
    <text evidence="2">The sequence shown here is derived from an EMBL/GenBank/DDBJ whole genome shotgun (WGS) entry which is preliminary data.</text>
</comment>